<feature type="chain" id="PRO_5044803281" description="YncE family protein" evidence="1">
    <location>
        <begin position="23"/>
        <end position="344"/>
    </location>
</feature>
<comment type="caution">
    <text evidence="2">The sequence shown here is derived from an EMBL/GenBank/DDBJ whole genome shotgun (WGS) entry which is preliminary data.</text>
</comment>
<dbReference type="InterPro" id="IPR051200">
    <property type="entry name" value="Host-pathogen_enzymatic-act"/>
</dbReference>
<dbReference type="RefSeq" id="WP_338198674.1">
    <property type="nucleotide sequence ID" value="NZ_JAEKNR010000024.1"/>
</dbReference>
<dbReference type="SUPFAM" id="SSF63825">
    <property type="entry name" value="YWTD domain"/>
    <property type="match status" value="1"/>
</dbReference>
<dbReference type="PANTHER" id="PTHR47197:SF3">
    <property type="entry name" value="DIHYDRO-HEME D1 DEHYDROGENASE"/>
    <property type="match status" value="1"/>
</dbReference>
<reference evidence="2" key="1">
    <citation type="submission" date="2020-10" db="EMBL/GenBank/DDBJ databases">
        <title>Ca. Dormibacterota MAGs.</title>
        <authorList>
            <person name="Montgomery K."/>
        </authorList>
    </citation>
    <scope>NUCLEOTIDE SEQUENCE [LARGE SCALE GENOMIC DNA]</scope>
    <source>
        <strain evidence="2">SC8812_S17_10</strain>
    </source>
</reference>
<dbReference type="PANTHER" id="PTHR47197">
    <property type="entry name" value="PROTEIN NIRF"/>
    <property type="match status" value="1"/>
</dbReference>
<keyword evidence="3" id="KW-1185">Reference proteome</keyword>
<feature type="signal peptide" evidence="1">
    <location>
        <begin position="1"/>
        <end position="22"/>
    </location>
</feature>
<sequence length="344" mass="35544">MTSWAAPWGRVPRIGATLLVMAAVLAACGQSTSPPAGPRVVATLRAGATPGVPVVGGGFVWVPNSADGTVSKIDPHSDRIVDTIRVGDPAQLREHGCTPPNVHDVPVGSFLVRLCDVPSALAFGAGSLWATRGDGPAVVRIDPRSDRVLATIPFPGQPFALAFGPSGLWVTDWLNASLTQIDPASNRVVATRTGIGAAGVLVTDQAVWVTDSQADLLLRVDPRTSEVVARIPVGRLPLALAYAGGAVWVRNEKGSSVGRVEPQQNTVVATIPVGFFLGRDGQDGIGVTSRGLWVGGLDLELIDPSRDRVTARLPRSTVAVAGDGGGSLWTSDLAGTVSHVVVAP</sequence>
<keyword evidence="1" id="KW-0732">Signal</keyword>
<dbReference type="Gene3D" id="2.130.10.10">
    <property type="entry name" value="YVTN repeat-like/Quinoprotein amine dehydrogenase"/>
    <property type="match status" value="2"/>
</dbReference>
<dbReference type="AlphaFoldDB" id="A0A934N5Q1"/>
<evidence type="ECO:0008006" key="4">
    <source>
        <dbReference type="Google" id="ProtNLM"/>
    </source>
</evidence>
<organism evidence="2 3">
    <name type="scientific">Candidatus Nephthysia bennettiae</name>
    <dbReference type="NCBI Taxonomy" id="3127016"/>
    <lineage>
        <taxon>Bacteria</taxon>
        <taxon>Bacillati</taxon>
        <taxon>Candidatus Dormiibacterota</taxon>
        <taxon>Candidatus Dormibacteria</taxon>
        <taxon>Candidatus Dormibacterales</taxon>
        <taxon>Candidatus Dormibacteraceae</taxon>
        <taxon>Candidatus Nephthysia</taxon>
    </lineage>
</organism>
<proteinExistence type="predicted"/>
<protein>
    <recommendedName>
        <fullName evidence="4">YncE family protein</fullName>
    </recommendedName>
</protein>
<dbReference type="EMBL" id="JAEKNR010000024">
    <property type="protein sequence ID" value="MBJ7596841.1"/>
    <property type="molecule type" value="Genomic_DNA"/>
</dbReference>
<dbReference type="InterPro" id="IPR015943">
    <property type="entry name" value="WD40/YVTN_repeat-like_dom_sf"/>
</dbReference>
<evidence type="ECO:0000313" key="3">
    <source>
        <dbReference type="Proteomes" id="UP000612893"/>
    </source>
</evidence>
<accession>A0A934N5Q1</accession>
<name>A0A934N5Q1_9BACT</name>
<gene>
    <name evidence="2" type="ORF">JF922_01970</name>
</gene>
<evidence type="ECO:0000256" key="1">
    <source>
        <dbReference type="SAM" id="SignalP"/>
    </source>
</evidence>
<evidence type="ECO:0000313" key="2">
    <source>
        <dbReference type="EMBL" id="MBJ7596841.1"/>
    </source>
</evidence>
<dbReference type="Proteomes" id="UP000612893">
    <property type="component" value="Unassembled WGS sequence"/>
</dbReference>